<comment type="caution">
    <text evidence="3">The sequence shown here is derived from an EMBL/GenBank/DDBJ whole genome shotgun (WGS) entry which is preliminary data.</text>
</comment>
<sequence length="351" mass="40268">MHFLTGKRKSYALFALTHEFTQILARSSVATNGYATIAHNDALSITGQHSGNGGHTPKSQLVDEQWPTTQYPTPYEIFGISALDRGNLSSRDKTRLKKTYHKYVKMYHPDLSISRDILDASRKNQLLTVEEKVARFKMISQAYGILTNANKKHLYDLNRSNWSHNGPSQNINDLYKSNNFTSDDTYQYWHAGTWEDMNRFNERGDSKEKEFERHKHIIFWAIGMLICIEGSMVLTKIENSLVDRSTYGVTENDIEHGLFRSYQNYGLDDDKLSRIKRFLWFRSWGLYSSKEELDREAKFNEDLIGTISDPETGQLVKKSAVASVAPPDLLTAQELSPVSDKSVSLEETFKK</sequence>
<dbReference type="InterPro" id="IPR001623">
    <property type="entry name" value="DnaJ_domain"/>
</dbReference>
<dbReference type="Proteomes" id="UP001377567">
    <property type="component" value="Unassembled WGS sequence"/>
</dbReference>
<evidence type="ECO:0000259" key="2">
    <source>
        <dbReference type="PROSITE" id="PS50076"/>
    </source>
</evidence>
<dbReference type="PANTHER" id="PTHR44145">
    <property type="entry name" value="DNAJ HOMOLOG SUBFAMILY A MEMBER 3, MITOCHONDRIAL"/>
    <property type="match status" value="1"/>
</dbReference>
<evidence type="ECO:0000313" key="3">
    <source>
        <dbReference type="EMBL" id="GMM58401.1"/>
    </source>
</evidence>
<gene>
    <name evidence="3" type="ORF">DAKH74_050180</name>
</gene>
<keyword evidence="1" id="KW-0143">Chaperone</keyword>
<dbReference type="PANTHER" id="PTHR44145:SF3">
    <property type="entry name" value="DNAJ HOMOLOG SUBFAMILY A MEMBER 3, MITOCHONDRIAL"/>
    <property type="match status" value="1"/>
</dbReference>
<protein>
    <submittedName>
        <fullName evidence="3">Jid1 protein</fullName>
    </submittedName>
</protein>
<evidence type="ECO:0000313" key="4">
    <source>
        <dbReference type="Proteomes" id="UP001377567"/>
    </source>
</evidence>
<feature type="domain" description="J" evidence="2">
    <location>
        <begin position="73"/>
        <end position="159"/>
    </location>
</feature>
<accession>A0AAV5S4M6</accession>
<proteinExistence type="predicted"/>
<evidence type="ECO:0000256" key="1">
    <source>
        <dbReference type="ARBA" id="ARBA00023186"/>
    </source>
</evidence>
<organism evidence="3 4">
    <name type="scientific">Maudiozyma humilis</name>
    <name type="common">Sour dough yeast</name>
    <name type="synonym">Kazachstania humilis</name>
    <dbReference type="NCBI Taxonomy" id="51915"/>
    <lineage>
        <taxon>Eukaryota</taxon>
        <taxon>Fungi</taxon>
        <taxon>Dikarya</taxon>
        <taxon>Ascomycota</taxon>
        <taxon>Saccharomycotina</taxon>
        <taxon>Saccharomycetes</taxon>
        <taxon>Saccharomycetales</taxon>
        <taxon>Saccharomycetaceae</taxon>
        <taxon>Maudiozyma</taxon>
    </lineage>
</organism>
<dbReference type="EMBL" id="BTGD01000025">
    <property type="protein sequence ID" value="GMM58401.1"/>
    <property type="molecule type" value="Genomic_DNA"/>
</dbReference>
<reference evidence="3 4" key="1">
    <citation type="journal article" date="2023" name="Elife">
        <title>Identification of key yeast species and microbe-microbe interactions impacting larval growth of Drosophila in the wild.</title>
        <authorList>
            <person name="Mure A."/>
            <person name="Sugiura Y."/>
            <person name="Maeda R."/>
            <person name="Honda K."/>
            <person name="Sakurai N."/>
            <person name="Takahashi Y."/>
            <person name="Watada M."/>
            <person name="Katoh T."/>
            <person name="Gotoh A."/>
            <person name="Gotoh Y."/>
            <person name="Taniguchi I."/>
            <person name="Nakamura K."/>
            <person name="Hayashi T."/>
            <person name="Katayama T."/>
            <person name="Uemura T."/>
            <person name="Hattori Y."/>
        </authorList>
    </citation>
    <scope>NUCLEOTIDE SEQUENCE [LARGE SCALE GENOMIC DNA]</scope>
    <source>
        <strain evidence="3 4">KH-74</strain>
    </source>
</reference>
<dbReference type="Gene3D" id="1.10.287.110">
    <property type="entry name" value="DnaJ domain"/>
    <property type="match status" value="1"/>
</dbReference>
<keyword evidence="4" id="KW-1185">Reference proteome</keyword>
<dbReference type="SUPFAM" id="SSF46565">
    <property type="entry name" value="Chaperone J-domain"/>
    <property type="match status" value="1"/>
</dbReference>
<name>A0AAV5S4M6_MAUHU</name>
<dbReference type="AlphaFoldDB" id="A0AAV5S4M6"/>
<dbReference type="Pfam" id="PF00226">
    <property type="entry name" value="DnaJ"/>
    <property type="match status" value="1"/>
</dbReference>
<dbReference type="InterPro" id="IPR051938">
    <property type="entry name" value="Apopto_cytoskel_mod"/>
</dbReference>
<dbReference type="SMART" id="SM00271">
    <property type="entry name" value="DnaJ"/>
    <property type="match status" value="1"/>
</dbReference>
<dbReference type="InterPro" id="IPR036869">
    <property type="entry name" value="J_dom_sf"/>
</dbReference>
<dbReference type="CDD" id="cd06257">
    <property type="entry name" value="DnaJ"/>
    <property type="match status" value="1"/>
</dbReference>
<dbReference type="PROSITE" id="PS50076">
    <property type="entry name" value="DNAJ_2"/>
    <property type="match status" value="1"/>
</dbReference>